<name>A0A914KQV5_MELIC</name>
<organism evidence="1 2">
    <name type="scientific">Meloidogyne incognita</name>
    <name type="common">Southern root-knot nematode worm</name>
    <name type="synonym">Oxyuris incognita</name>
    <dbReference type="NCBI Taxonomy" id="6306"/>
    <lineage>
        <taxon>Eukaryota</taxon>
        <taxon>Metazoa</taxon>
        <taxon>Ecdysozoa</taxon>
        <taxon>Nematoda</taxon>
        <taxon>Chromadorea</taxon>
        <taxon>Rhabditida</taxon>
        <taxon>Tylenchina</taxon>
        <taxon>Tylenchomorpha</taxon>
        <taxon>Tylenchoidea</taxon>
        <taxon>Meloidogynidae</taxon>
        <taxon>Meloidogyninae</taxon>
        <taxon>Meloidogyne</taxon>
        <taxon>Meloidogyne incognita group</taxon>
    </lineage>
</organism>
<dbReference type="WBParaSite" id="Minc3s00080g03869">
    <property type="protein sequence ID" value="Minc3s00080g03869"/>
    <property type="gene ID" value="Minc3s00080g03869"/>
</dbReference>
<dbReference type="Proteomes" id="UP000887563">
    <property type="component" value="Unplaced"/>
</dbReference>
<dbReference type="AlphaFoldDB" id="A0A914KQV5"/>
<keyword evidence="1" id="KW-1185">Reference proteome</keyword>
<accession>A0A914KQV5</accession>
<evidence type="ECO:0000313" key="1">
    <source>
        <dbReference type="Proteomes" id="UP000887563"/>
    </source>
</evidence>
<proteinExistence type="predicted"/>
<reference evidence="2" key="1">
    <citation type="submission" date="2022-11" db="UniProtKB">
        <authorList>
            <consortium name="WormBaseParasite"/>
        </authorList>
    </citation>
    <scope>IDENTIFICATION</scope>
</reference>
<sequence length="56" mass="5432">MCGGSPGICMPIGSMCGCGGIPGNGMRGMRICCCGGMPGIILATFETIGGCKCGGR</sequence>
<protein>
    <submittedName>
        <fullName evidence="2">Candidate secreted effector</fullName>
    </submittedName>
</protein>
<evidence type="ECO:0000313" key="2">
    <source>
        <dbReference type="WBParaSite" id="Minc3s00080g03869"/>
    </source>
</evidence>